<proteinExistence type="predicted"/>
<keyword evidence="2" id="KW-1185">Reference proteome</keyword>
<accession>A0ACA9Q4G9</accession>
<gene>
    <name evidence="1" type="ORF">DHETER_LOCUS13811</name>
</gene>
<feature type="non-terminal residue" evidence="1">
    <location>
        <position position="77"/>
    </location>
</feature>
<comment type="caution">
    <text evidence="1">The sequence shown here is derived from an EMBL/GenBank/DDBJ whole genome shotgun (WGS) entry which is preliminary data.</text>
</comment>
<dbReference type="EMBL" id="CAJVPU010039507">
    <property type="protein sequence ID" value="CAG8737193.1"/>
    <property type="molecule type" value="Genomic_DNA"/>
</dbReference>
<protein>
    <submittedName>
        <fullName evidence="1">2825_t:CDS:1</fullName>
    </submittedName>
</protein>
<sequence>QPLSNCFDPSLVTNVVPSSSQSSQLTILLSPMTIQPNHSHYTLINFDQSMSENKMLNNKVELLKIQLTATQEELENY</sequence>
<dbReference type="Proteomes" id="UP000789702">
    <property type="component" value="Unassembled WGS sequence"/>
</dbReference>
<reference evidence="1" key="1">
    <citation type="submission" date="2021-06" db="EMBL/GenBank/DDBJ databases">
        <authorList>
            <person name="Kallberg Y."/>
            <person name="Tangrot J."/>
            <person name="Rosling A."/>
        </authorList>
    </citation>
    <scope>NUCLEOTIDE SEQUENCE</scope>
    <source>
        <strain evidence="1">IL203A</strain>
    </source>
</reference>
<evidence type="ECO:0000313" key="2">
    <source>
        <dbReference type="Proteomes" id="UP000789702"/>
    </source>
</evidence>
<feature type="non-terminal residue" evidence="1">
    <location>
        <position position="1"/>
    </location>
</feature>
<evidence type="ECO:0000313" key="1">
    <source>
        <dbReference type="EMBL" id="CAG8737193.1"/>
    </source>
</evidence>
<name>A0ACA9Q4G9_9GLOM</name>
<organism evidence="1 2">
    <name type="scientific">Dentiscutata heterogama</name>
    <dbReference type="NCBI Taxonomy" id="1316150"/>
    <lineage>
        <taxon>Eukaryota</taxon>
        <taxon>Fungi</taxon>
        <taxon>Fungi incertae sedis</taxon>
        <taxon>Mucoromycota</taxon>
        <taxon>Glomeromycotina</taxon>
        <taxon>Glomeromycetes</taxon>
        <taxon>Diversisporales</taxon>
        <taxon>Gigasporaceae</taxon>
        <taxon>Dentiscutata</taxon>
    </lineage>
</organism>